<protein>
    <recommendedName>
        <fullName evidence="6">Protein FAR1-RELATED SEQUENCE</fullName>
    </recommendedName>
</protein>
<dbReference type="SMART" id="SM00575">
    <property type="entry name" value="ZnF_PMZ"/>
    <property type="match status" value="1"/>
</dbReference>
<accession>A0A7J7MD07</accession>
<evidence type="ECO:0000256" key="3">
    <source>
        <dbReference type="ARBA" id="ARBA00022771"/>
    </source>
</evidence>
<evidence type="ECO:0000256" key="4">
    <source>
        <dbReference type="ARBA" id="ARBA00022833"/>
    </source>
</evidence>
<dbReference type="GO" id="GO:0005634">
    <property type="term" value="C:nucleus"/>
    <property type="evidence" value="ECO:0007669"/>
    <property type="project" value="UniProtKB-SubCell"/>
</dbReference>
<comment type="function">
    <text evidence="6">Putative transcription activator involved in regulating light control of development.</text>
</comment>
<keyword evidence="2 6" id="KW-0479">Metal-binding</keyword>
<sequence>MSSIYTTNIFQKFQGEILRIPSCNAVHIQQEGDKSTYLVKQLVMKTNGEKRLKDYRVIWNGSDKVSCICGLFGFNGYLCRHAMVVLFVVGVYEIPSHYILKRWTRDAKIVDICNGVEDSGPEFVVKCFSDLRADSIKLAEEGSISKERYKATKAFLKDALIKVTSMNKVPVTVPKKNSKEANLVT</sequence>
<keyword evidence="4 6" id="KW-0862">Zinc</keyword>
<keyword evidence="9" id="KW-1185">Reference proteome</keyword>
<dbReference type="InterPro" id="IPR031052">
    <property type="entry name" value="FHY3/FAR1"/>
</dbReference>
<evidence type="ECO:0000256" key="2">
    <source>
        <dbReference type="ARBA" id="ARBA00022723"/>
    </source>
</evidence>
<evidence type="ECO:0000313" key="9">
    <source>
        <dbReference type="Proteomes" id="UP000541444"/>
    </source>
</evidence>
<feature type="domain" description="SWIM-type" evidence="7">
    <location>
        <begin position="55"/>
        <end position="90"/>
    </location>
</feature>
<evidence type="ECO:0000256" key="6">
    <source>
        <dbReference type="RuleBase" id="RU367018"/>
    </source>
</evidence>
<dbReference type="PROSITE" id="PS50966">
    <property type="entry name" value="ZF_SWIM"/>
    <property type="match status" value="1"/>
</dbReference>
<dbReference type="InterPro" id="IPR006564">
    <property type="entry name" value="Znf_PMZ"/>
</dbReference>
<evidence type="ECO:0000313" key="8">
    <source>
        <dbReference type="EMBL" id="KAF6152775.1"/>
    </source>
</evidence>
<proteinExistence type="inferred from homology"/>
<dbReference type="GO" id="GO:0008270">
    <property type="term" value="F:zinc ion binding"/>
    <property type="evidence" value="ECO:0007669"/>
    <property type="project" value="UniProtKB-UniRule"/>
</dbReference>
<keyword evidence="3 5" id="KW-0863">Zinc-finger</keyword>
<dbReference type="AlphaFoldDB" id="A0A7J7MD07"/>
<name>A0A7J7MD07_9MAGN</name>
<comment type="similarity">
    <text evidence="1 6">Belongs to the FHY3/FAR1 family.</text>
</comment>
<keyword evidence="6" id="KW-0539">Nucleus</keyword>
<evidence type="ECO:0000256" key="1">
    <source>
        <dbReference type="ARBA" id="ARBA00005889"/>
    </source>
</evidence>
<comment type="caution">
    <text evidence="8">The sequence shown here is derived from an EMBL/GenBank/DDBJ whole genome shotgun (WGS) entry which is preliminary data.</text>
</comment>
<organism evidence="8 9">
    <name type="scientific">Kingdonia uniflora</name>
    <dbReference type="NCBI Taxonomy" id="39325"/>
    <lineage>
        <taxon>Eukaryota</taxon>
        <taxon>Viridiplantae</taxon>
        <taxon>Streptophyta</taxon>
        <taxon>Embryophyta</taxon>
        <taxon>Tracheophyta</taxon>
        <taxon>Spermatophyta</taxon>
        <taxon>Magnoliopsida</taxon>
        <taxon>Ranunculales</taxon>
        <taxon>Circaeasteraceae</taxon>
        <taxon>Kingdonia</taxon>
    </lineage>
</organism>
<dbReference type="Pfam" id="PF04434">
    <property type="entry name" value="SWIM"/>
    <property type="match status" value="1"/>
</dbReference>
<comment type="subcellular location">
    <subcellularLocation>
        <location evidence="6">Nucleus</location>
    </subcellularLocation>
</comment>
<evidence type="ECO:0000256" key="5">
    <source>
        <dbReference type="PROSITE-ProRule" id="PRU00325"/>
    </source>
</evidence>
<dbReference type="OrthoDB" id="1927586at2759"/>
<dbReference type="InterPro" id="IPR007527">
    <property type="entry name" value="Znf_SWIM"/>
</dbReference>
<evidence type="ECO:0000259" key="7">
    <source>
        <dbReference type="PROSITE" id="PS50966"/>
    </source>
</evidence>
<dbReference type="GO" id="GO:0006355">
    <property type="term" value="P:regulation of DNA-templated transcription"/>
    <property type="evidence" value="ECO:0007669"/>
    <property type="project" value="UniProtKB-UniRule"/>
</dbReference>
<gene>
    <name evidence="8" type="ORF">GIB67_004604</name>
</gene>
<reference evidence="8 9" key="1">
    <citation type="journal article" date="2020" name="IScience">
        <title>Genome Sequencing of the Endangered Kingdonia uniflora (Circaeasteraceae, Ranunculales) Reveals Potential Mechanisms of Evolutionary Specialization.</title>
        <authorList>
            <person name="Sun Y."/>
            <person name="Deng T."/>
            <person name="Zhang A."/>
            <person name="Moore M.J."/>
            <person name="Landis J.B."/>
            <person name="Lin N."/>
            <person name="Zhang H."/>
            <person name="Zhang X."/>
            <person name="Huang J."/>
            <person name="Zhang X."/>
            <person name="Sun H."/>
            <person name="Wang H."/>
        </authorList>
    </citation>
    <scope>NUCLEOTIDE SEQUENCE [LARGE SCALE GENOMIC DNA]</scope>
    <source>
        <strain evidence="8">TB1705</strain>
        <tissue evidence="8">Leaf</tissue>
    </source>
</reference>
<dbReference type="Proteomes" id="UP000541444">
    <property type="component" value="Unassembled WGS sequence"/>
</dbReference>
<dbReference type="PANTHER" id="PTHR31669">
    <property type="entry name" value="PROTEIN FAR1-RELATED SEQUENCE 10-RELATED"/>
    <property type="match status" value="1"/>
</dbReference>
<dbReference type="EMBL" id="JACGCM010001609">
    <property type="protein sequence ID" value="KAF6152775.1"/>
    <property type="molecule type" value="Genomic_DNA"/>
</dbReference>
<dbReference type="PANTHER" id="PTHR31669:SF42">
    <property type="entry name" value="PROTEIN FAR1-RELATED SEQUENCE 4"/>
    <property type="match status" value="1"/>
</dbReference>